<organism evidence="2 4">
    <name type="scientific">Adineta steineri</name>
    <dbReference type="NCBI Taxonomy" id="433720"/>
    <lineage>
        <taxon>Eukaryota</taxon>
        <taxon>Metazoa</taxon>
        <taxon>Spiralia</taxon>
        <taxon>Gnathifera</taxon>
        <taxon>Rotifera</taxon>
        <taxon>Eurotatoria</taxon>
        <taxon>Bdelloidea</taxon>
        <taxon>Adinetida</taxon>
        <taxon>Adinetidae</taxon>
        <taxon>Adineta</taxon>
    </lineage>
</organism>
<dbReference type="EMBL" id="CAJNOI010000068">
    <property type="protein sequence ID" value="CAF0992601.1"/>
    <property type="molecule type" value="Genomic_DNA"/>
</dbReference>
<protein>
    <submittedName>
        <fullName evidence="2">Uncharacterized protein</fullName>
    </submittedName>
</protein>
<dbReference type="EMBL" id="CAJNOM010000051">
    <property type="protein sequence ID" value="CAF0927083.1"/>
    <property type="molecule type" value="Genomic_DNA"/>
</dbReference>
<dbReference type="AlphaFoldDB" id="A0A814BDV3"/>
<dbReference type="Proteomes" id="UP000663832">
    <property type="component" value="Unassembled WGS sequence"/>
</dbReference>
<keyword evidence="1" id="KW-0472">Membrane</keyword>
<evidence type="ECO:0000313" key="2">
    <source>
        <dbReference type="EMBL" id="CAF0927083.1"/>
    </source>
</evidence>
<accession>A0A814BDV3</accession>
<evidence type="ECO:0000256" key="1">
    <source>
        <dbReference type="SAM" id="Phobius"/>
    </source>
</evidence>
<dbReference type="Proteomes" id="UP000663877">
    <property type="component" value="Unassembled WGS sequence"/>
</dbReference>
<keyword evidence="1" id="KW-0812">Transmembrane</keyword>
<feature type="transmembrane region" description="Helical" evidence="1">
    <location>
        <begin position="7"/>
        <end position="25"/>
    </location>
</feature>
<name>A0A814BDV3_9BILA</name>
<gene>
    <name evidence="3" type="ORF">BJG266_LOCUS15479</name>
    <name evidence="2" type="ORF">QVE165_LOCUS10881</name>
</gene>
<sequence>MKGCNHIYVKVVILFLFLILIYYHLPLQTNYYVLKNSFKLVHQILNRSQTVEIFIPIYTNSTILNQSIINSIINTTTTTTAKYPNTTMSTNSELPTTIDSVDSLIERPPSTSRSKKKNSKGTLVVFVFQTKHHVLANLQLYLIRKLAIGLVAIELFVDSSLTQDMYNISIIHKANLHVFPLEKHKYNDTPSERNTNVVNWAISTRAKRYLGNGTAILLLDGDVLPLSPFDSTTLLNSHDIVCRKHPVIFARYCWIGFICLAPELYDIIDNFDVSLTKRHGIVYDSGGKTIEFLLKYKNTSFSWMRETIFLDTDKNLFWGVVDNDIQWIKQHFFRCDKCGAEVFFSPFNGSNAVFYHMISATSNWRFKFQDPRRQALYDSIMQSPYGPNQIYSTSDMMASIKKVQKMEVIPFFGNLTCEQTCGS</sequence>
<dbReference type="OrthoDB" id="10014411at2759"/>
<keyword evidence="4" id="KW-1185">Reference proteome</keyword>
<comment type="caution">
    <text evidence="2">The sequence shown here is derived from an EMBL/GenBank/DDBJ whole genome shotgun (WGS) entry which is preliminary data.</text>
</comment>
<keyword evidence="1" id="KW-1133">Transmembrane helix</keyword>
<evidence type="ECO:0000313" key="3">
    <source>
        <dbReference type="EMBL" id="CAF0992601.1"/>
    </source>
</evidence>
<reference evidence="2" key="1">
    <citation type="submission" date="2021-02" db="EMBL/GenBank/DDBJ databases">
        <authorList>
            <person name="Nowell W R."/>
        </authorList>
    </citation>
    <scope>NUCLEOTIDE SEQUENCE</scope>
</reference>
<evidence type="ECO:0000313" key="4">
    <source>
        <dbReference type="Proteomes" id="UP000663832"/>
    </source>
</evidence>
<proteinExistence type="predicted"/>